<sequence>MSHSFSNCPLRSSSLLITNHATQSIVTATDEVLDLLGYSMAEILQHSIHSLHFQLDSNFTTIPTCSFQHANGTNLKFQVCVHQDPLGGSSCLDYWLIRSATEIVLSTMSGNSNTAAATAAISVIRLSPYGTIEQVQPSPYFKQPVSELLGRPVMAFVYQDDIQPLCASLAKICSLHKHYPPQDPLFIRWSRLPCLINEEDEENSLNYDWMSFTLMSTNIGIVGNSIRPICILRPLQCEQVESDESMVIQFSLYNQLFDCYQSLCQAANDSKLYIAEFYHHVISSLLEMLSSFLIELCPLPISMKKKQNTSDYVWDLVKSNYIMQRSINVLEFTGLLDQHNGQINLISK</sequence>
<dbReference type="EMBL" id="BAABUJ010000023">
    <property type="protein sequence ID" value="GAA5802490.1"/>
    <property type="molecule type" value="Genomic_DNA"/>
</dbReference>
<name>A0ABP9Y799_9FUNG</name>
<dbReference type="Proteomes" id="UP001476247">
    <property type="component" value="Unassembled WGS sequence"/>
</dbReference>
<proteinExistence type="predicted"/>
<evidence type="ECO:0000313" key="1">
    <source>
        <dbReference type="EMBL" id="GAA5802490.1"/>
    </source>
</evidence>
<comment type="caution">
    <text evidence="1">The sequence shown here is derived from an EMBL/GenBank/DDBJ whole genome shotgun (WGS) entry which is preliminary data.</text>
</comment>
<evidence type="ECO:0000313" key="2">
    <source>
        <dbReference type="Proteomes" id="UP001476247"/>
    </source>
</evidence>
<organism evidence="1 2">
    <name type="scientific">Helicostylum pulchrum</name>
    <dbReference type="NCBI Taxonomy" id="562976"/>
    <lineage>
        <taxon>Eukaryota</taxon>
        <taxon>Fungi</taxon>
        <taxon>Fungi incertae sedis</taxon>
        <taxon>Mucoromycota</taxon>
        <taxon>Mucoromycotina</taxon>
        <taxon>Mucoromycetes</taxon>
        <taxon>Mucorales</taxon>
        <taxon>Mucorineae</taxon>
        <taxon>Mucoraceae</taxon>
        <taxon>Helicostylum</taxon>
    </lineage>
</organism>
<evidence type="ECO:0008006" key="3">
    <source>
        <dbReference type="Google" id="ProtNLM"/>
    </source>
</evidence>
<reference evidence="1 2" key="1">
    <citation type="submission" date="2024-04" db="EMBL/GenBank/DDBJ databases">
        <title>genome sequences of Mucor flavus KT1a and Helicostylum pulchrum KT1b strains isolation_sourced from the surface of a dry-aged beef.</title>
        <authorList>
            <person name="Toyotome T."/>
            <person name="Hosono M."/>
            <person name="Torimaru M."/>
            <person name="Fukuda K."/>
            <person name="Mikami N."/>
        </authorList>
    </citation>
    <scope>NUCLEOTIDE SEQUENCE [LARGE SCALE GENOMIC DNA]</scope>
    <source>
        <strain evidence="1 2">KT1b</strain>
    </source>
</reference>
<protein>
    <recommendedName>
        <fullName evidence="3">PAS domain-containing protein</fullName>
    </recommendedName>
</protein>
<accession>A0ABP9Y799</accession>
<keyword evidence="2" id="KW-1185">Reference proteome</keyword>
<gene>
    <name evidence="1" type="ORF">HPULCUR_007955</name>
</gene>